<keyword evidence="1" id="KW-0812">Transmembrane</keyword>
<feature type="transmembrane region" description="Helical" evidence="1">
    <location>
        <begin position="257"/>
        <end position="279"/>
    </location>
</feature>
<feature type="transmembrane region" description="Helical" evidence="1">
    <location>
        <begin position="319"/>
        <end position="336"/>
    </location>
</feature>
<dbReference type="InterPro" id="IPR019962">
    <property type="entry name" value="CHP03663"/>
</dbReference>
<name>I4EFR7_9BACT</name>
<keyword evidence="2" id="KW-0808">Transferase</keyword>
<keyword evidence="1" id="KW-0472">Membrane</keyword>
<dbReference type="PANTHER" id="PTHR41710:SF2">
    <property type="entry name" value="GLYCOSYL TRANSFERASE FAMILY 39_83 DOMAIN-CONTAINING PROTEIN"/>
    <property type="match status" value="1"/>
</dbReference>
<dbReference type="Proteomes" id="UP000004221">
    <property type="component" value="Unassembled WGS sequence"/>
</dbReference>
<proteinExistence type="predicted"/>
<feature type="transmembrane region" description="Helical" evidence="1">
    <location>
        <begin position="222"/>
        <end position="245"/>
    </location>
</feature>
<keyword evidence="1" id="KW-1133">Transmembrane helix</keyword>
<dbReference type="GO" id="GO:0016757">
    <property type="term" value="F:glycosyltransferase activity"/>
    <property type="evidence" value="ECO:0007669"/>
    <property type="project" value="UniProtKB-KW"/>
</dbReference>
<accession>I4EFR7</accession>
<evidence type="ECO:0000313" key="3">
    <source>
        <dbReference type="Proteomes" id="UP000004221"/>
    </source>
</evidence>
<dbReference type="PANTHER" id="PTHR41710">
    <property type="entry name" value="GLYCOSYL TRANSFERASE, FAMILY 39"/>
    <property type="match status" value="1"/>
</dbReference>
<reference evidence="2 3" key="1">
    <citation type="journal article" date="2012" name="ISME J.">
        <title>Nitrification expanded: discovery, physiology and genomics of a nitrite-oxidizing bacterium from the phylum Chloroflexi.</title>
        <authorList>
            <person name="Sorokin D.Y."/>
            <person name="Lucker S."/>
            <person name="Vejmelkova D."/>
            <person name="Kostrikina N.A."/>
            <person name="Kleerebezem R."/>
            <person name="Rijpstra W.I."/>
            <person name="Damste J.S."/>
            <person name="Le Paslier D."/>
            <person name="Muyzer G."/>
            <person name="Wagner M."/>
            <person name="van Loosdrecht M.C."/>
            <person name="Daims H."/>
        </authorList>
    </citation>
    <scope>NUCLEOTIDE SEQUENCE [LARGE SCALE GENOMIC DNA]</scope>
    <source>
        <strain evidence="3">none</strain>
    </source>
</reference>
<feature type="transmembrane region" description="Helical" evidence="1">
    <location>
        <begin position="291"/>
        <end position="312"/>
    </location>
</feature>
<keyword evidence="3" id="KW-1185">Reference proteome</keyword>
<keyword evidence="2" id="KW-0328">Glycosyltransferase</keyword>
<evidence type="ECO:0000256" key="1">
    <source>
        <dbReference type="SAM" id="Phobius"/>
    </source>
</evidence>
<protein>
    <submittedName>
        <fullName evidence="2">Membrane-bound mannosyltransferase-like protein</fullName>
    </submittedName>
</protein>
<gene>
    <name evidence="2" type="ORF">NITHO_2390001</name>
</gene>
<feature type="transmembrane region" description="Helical" evidence="1">
    <location>
        <begin position="167"/>
        <end position="187"/>
    </location>
</feature>
<evidence type="ECO:0000313" key="2">
    <source>
        <dbReference type="EMBL" id="CCF83529.1"/>
    </source>
</evidence>
<sequence>MGIGSVLLLFPARAWLGRGPALGAAFVMALSPTLVFASRTVDAGSLIVFGSLLLLVVVSRSTASLGFGPPFVVGAVAALLPLSSPLGWVALPLALMIAPAISGRWLPRRSANPVAVLGFLATVIVVSTSLFTRPEGFAGFVTGSLKELWSTYLSIAGAGWFLIPIELVMYELLALVFGVYAVYIILLNSRRLTVASERVARAVTVWALLAGGAALLLGGKSPALYCLVVLPLVLLAGTGLSAAAGTVEWRMLRQGRGVRFSVVLALTIVAAASAFGLLLRNPEIGAVPWGVMISVVVVLILGPLALITLAMARRMKGGAGPIIMLVLAILLGAYGLRSSLLLAATDLDRPGELLLVGSTAPDARLVVERLKRLSLDLTATKADLRDPTGGHGLTIAIDRSIAQPFLWYLRAFPDVSLVSPDSPGAAPMGYQVIISRPEVGPELVPRNAGYVERSYALTVPRASSFDQPPSMTSMGEALVNPRILKRRVDFLFDRQVAASPVASQFDLALRAELAARVYGTSVPPP</sequence>
<dbReference type="EMBL" id="CAGS01000156">
    <property type="protein sequence ID" value="CCF83529.1"/>
    <property type="molecule type" value="Genomic_DNA"/>
</dbReference>
<comment type="caution">
    <text evidence="2">The sequence shown here is derived from an EMBL/GenBank/DDBJ whole genome shotgun (WGS) entry which is preliminary data.</text>
</comment>
<dbReference type="AlphaFoldDB" id="I4EFR7"/>
<feature type="transmembrane region" description="Helical" evidence="1">
    <location>
        <begin position="33"/>
        <end position="58"/>
    </location>
</feature>
<organism evidence="2 3">
    <name type="scientific">Nitrolancea hollandica Lb</name>
    <dbReference type="NCBI Taxonomy" id="1129897"/>
    <lineage>
        <taxon>Bacteria</taxon>
        <taxon>Pseudomonadati</taxon>
        <taxon>Thermomicrobiota</taxon>
        <taxon>Thermomicrobia</taxon>
        <taxon>Sphaerobacterales</taxon>
        <taxon>Sphaerobacterineae</taxon>
        <taxon>Sphaerobacteraceae</taxon>
        <taxon>Nitrolancea</taxon>
    </lineage>
</organism>
<feature type="transmembrane region" description="Helical" evidence="1">
    <location>
        <begin position="199"/>
        <end position="216"/>
    </location>
</feature>
<feature type="transmembrane region" description="Helical" evidence="1">
    <location>
        <begin position="114"/>
        <end position="132"/>
    </location>
</feature>